<dbReference type="STRING" id="156994.SAMN04488028_101829"/>
<dbReference type="EMBL" id="FRAA01000001">
    <property type="protein sequence ID" value="SHJ66346.1"/>
    <property type="molecule type" value="Genomic_DNA"/>
</dbReference>
<dbReference type="Proteomes" id="UP000184474">
    <property type="component" value="Unassembled WGS sequence"/>
</dbReference>
<dbReference type="SUPFAM" id="SSF63829">
    <property type="entry name" value="Calcium-dependent phosphotriesterase"/>
    <property type="match status" value="1"/>
</dbReference>
<reference evidence="2" key="1">
    <citation type="submission" date="2016-11" db="EMBL/GenBank/DDBJ databases">
        <authorList>
            <person name="Varghese N."/>
            <person name="Submissions S."/>
        </authorList>
    </citation>
    <scope>NUCLEOTIDE SEQUENCE [LARGE SCALE GENOMIC DNA]</scope>
    <source>
        <strain evidence="2">DSM 26134</strain>
    </source>
</reference>
<gene>
    <name evidence="1" type="ORF">SAMN04488028_101829</name>
</gene>
<dbReference type="PROSITE" id="PS51257">
    <property type="entry name" value="PROKAR_LIPOPROTEIN"/>
    <property type="match status" value="1"/>
</dbReference>
<evidence type="ECO:0000313" key="1">
    <source>
        <dbReference type="EMBL" id="SHJ66346.1"/>
    </source>
</evidence>
<dbReference type="Gene3D" id="2.120.10.30">
    <property type="entry name" value="TolB, C-terminal domain"/>
    <property type="match status" value="1"/>
</dbReference>
<dbReference type="AlphaFoldDB" id="A0A1M6L571"/>
<evidence type="ECO:0000313" key="2">
    <source>
        <dbReference type="Proteomes" id="UP000184474"/>
    </source>
</evidence>
<proteinExistence type="predicted"/>
<name>A0A1M6L571_REIAG</name>
<keyword evidence="2" id="KW-1185">Reference proteome</keyword>
<dbReference type="InterPro" id="IPR011042">
    <property type="entry name" value="6-blade_b-propeller_TolB-like"/>
</dbReference>
<accession>A0A1M6L571</accession>
<organism evidence="1 2">
    <name type="scientific">Reichenbachiella agariperforans</name>
    <dbReference type="NCBI Taxonomy" id="156994"/>
    <lineage>
        <taxon>Bacteria</taxon>
        <taxon>Pseudomonadati</taxon>
        <taxon>Bacteroidota</taxon>
        <taxon>Cytophagia</taxon>
        <taxon>Cytophagales</taxon>
        <taxon>Reichenbachiellaceae</taxon>
        <taxon>Reichenbachiella</taxon>
    </lineage>
</organism>
<sequence>MKNLKSISLGFLLAGMACQQNPKSETTSSDNSTPLLTKVWESDTLLTTSESVIYHPELDVLFVSCIGNTPPDNIDGDGFIAQVSPENGEILNLKWIKGLSAPKGMGIVGNSLFVADISQVVEIDIAQSKIIGSYLVDGAKFLNDITVTADSTVLISDSGTNQISQIKNGRLSLYKEGEPLAGPNGLLVDGDDLYIASFGGSGAFIQMDRVTQQSTVLVDSISGGDGVVAFEDNFVVSTWAGEIYHVTRDGTKTLLQDTREAKINAADIWYSPEKELLLVPTFFANSVTAYKIEK</sequence>
<dbReference type="RefSeq" id="WP_139280888.1">
    <property type="nucleotide sequence ID" value="NZ_FRAA01000001.1"/>
</dbReference>
<protein>
    <submittedName>
        <fullName evidence="1">Uncharacterized protein</fullName>
    </submittedName>
</protein>